<sequence length="179" mass="19771">MTTAKKKKPMAISRVPQSRHDAVWAVGRIGELRRAIAAQKALADRVITLAGEKFEADTIMMRTELEEHERGVQAWCEANRMNLTNNDKVKFHDFGTGTIRWRSLPASVSIRGAEAVLEALKELGLKSFIRQKEEINKEAMLNDPDKARTVAGVTIKSEGEVFAIEPLELNVSSTAAGNA</sequence>
<evidence type="ECO:0000313" key="1">
    <source>
        <dbReference type="EMBL" id="MDQ1185390.1"/>
    </source>
</evidence>
<name>A0ABU0UKA9_9HYPH</name>
<accession>A0ABU0UKA9</accession>
<dbReference type="SUPFAM" id="SSF161266">
    <property type="entry name" value="Gam-like"/>
    <property type="match status" value="1"/>
</dbReference>
<gene>
    <name evidence="1" type="ORF">QE408_002533</name>
</gene>
<dbReference type="Gene3D" id="1.20.5.170">
    <property type="match status" value="1"/>
</dbReference>
<dbReference type="EMBL" id="JAUTBL010000002">
    <property type="protein sequence ID" value="MDQ1185390.1"/>
    <property type="molecule type" value="Genomic_DNA"/>
</dbReference>
<comment type="caution">
    <text evidence="1">The sequence shown here is derived from an EMBL/GenBank/DDBJ whole genome shotgun (WGS) entry which is preliminary data.</text>
</comment>
<dbReference type="Proteomes" id="UP001224781">
    <property type="component" value="Unassembled WGS sequence"/>
</dbReference>
<dbReference type="RefSeq" id="WP_306931596.1">
    <property type="nucleotide sequence ID" value="NZ_JAUTBL010000002.1"/>
</dbReference>
<keyword evidence="2" id="KW-1185">Reference proteome</keyword>
<dbReference type="InterPro" id="IPR009951">
    <property type="entry name" value="Host-nuc_inhib_Gam"/>
</dbReference>
<organism evidence="1 2">
    <name type="scientific">Agrobacterium larrymoorei</name>
    <dbReference type="NCBI Taxonomy" id="160699"/>
    <lineage>
        <taxon>Bacteria</taxon>
        <taxon>Pseudomonadati</taxon>
        <taxon>Pseudomonadota</taxon>
        <taxon>Alphaproteobacteria</taxon>
        <taxon>Hyphomicrobiales</taxon>
        <taxon>Rhizobiaceae</taxon>
        <taxon>Rhizobium/Agrobacterium group</taxon>
        <taxon>Agrobacterium</taxon>
    </lineage>
</organism>
<protein>
    <submittedName>
        <fullName evidence="1">Phage host-nuclease inhibitor protein Gam</fullName>
    </submittedName>
</protein>
<evidence type="ECO:0000313" key="2">
    <source>
        <dbReference type="Proteomes" id="UP001224781"/>
    </source>
</evidence>
<dbReference type="Pfam" id="PF07352">
    <property type="entry name" value="Phage_Mu_Gam"/>
    <property type="match status" value="1"/>
</dbReference>
<reference evidence="1 2" key="1">
    <citation type="submission" date="2023-07" db="EMBL/GenBank/DDBJ databases">
        <title>Functional and genomic diversity of the sorghum phyllosphere microbiome.</title>
        <authorList>
            <person name="Shade A."/>
        </authorList>
    </citation>
    <scope>NUCLEOTIDE SEQUENCE [LARGE SCALE GENOMIC DNA]</scope>
    <source>
        <strain evidence="1 2">SORGH_AS_1126</strain>
    </source>
</reference>
<proteinExistence type="predicted"/>